<evidence type="ECO:0000256" key="1">
    <source>
        <dbReference type="SAM" id="MobiDB-lite"/>
    </source>
</evidence>
<feature type="non-terminal residue" evidence="2">
    <location>
        <position position="1"/>
    </location>
</feature>
<feature type="region of interest" description="Disordered" evidence="1">
    <location>
        <begin position="119"/>
        <end position="139"/>
    </location>
</feature>
<reference evidence="2" key="1">
    <citation type="submission" date="2020-08" db="EMBL/GenBank/DDBJ databases">
        <title>Multicomponent nature underlies the extraordinary mechanical properties of spider dragline silk.</title>
        <authorList>
            <person name="Kono N."/>
            <person name="Nakamura H."/>
            <person name="Mori M."/>
            <person name="Yoshida Y."/>
            <person name="Ohtoshi R."/>
            <person name="Malay A.D."/>
            <person name="Moran D.A.P."/>
            <person name="Tomita M."/>
            <person name="Numata K."/>
            <person name="Arakawa K."/>
        </authorList>
    </citation>
    <scope>NUCLEOTIDE SEQUENCE</scope>
</reference>
<feature type="compositionally biased region" description="Low complexity" evidence="1">
    <location>
        <begin position="299"/>
        <end position="309"/>
    </location>
</feature>
<evidence type="ECO:0000313" key="3">
    <source>
        <dbReference type="Proteomes" id="UP000887013"/>
    </source>
</evidence>
<gene>
    <name evidence="2" type="ORF">NPIL_172621</name>
</gene>
<organism evidence="2 3">
    <name type="scientific">Nephila pilipes</name>
    <name type="common">Giant wood spider</name>
    <name type="synonym">Nephila maculata</name>
    <dbReference type="NCBI Taxonomy" id="299642"/>
    <lineage>
        <taxon>Eukaryota</taxon>
        <taxon>Metazoa</taxon>
        <taxon>Ecdysozoa</taxon>
        <taxon>Arthropoda</taxon>
        <taxon>Chelicerata</taxon>
        <taxon>Arachnida</taxon>
        <taxon>Araneae</taxon>
        <taxon>Araneomorphae</taxon>
        <taxon>Entelegynae</taxon>
        <taxon>Araneoidea</taxon>
        <taxon>Nephilidae</taxon>
        <taxon>Nephila</taxon>
    </lineage>
</organism>
<accession>A0A8X6N1V0</accession>
<keyword evidence="3" id="KW-1185">Reference proteome</keyword>
<comment type="caution">
    <text evidence="2">The sequence shown here is derived from an EMBL/GenBank/DDBJ whole genome shotgun (WGS) entry which is preliminary data.</text>
</comment>
<proteinExistence type="predicted"/>
<feature type="region of interest" description="Disordered" evidence="1">
    <location>
        <begin position="299"/>
        <end position="321"/>
    </location>
</feature>
<dbReference type="Proteomes" id="UP000887013">
    <property type="component" value="Unassembled WGS sequence"/>
</dbReference>
<name>A0A8X6N1V0_NEPPI</name>
<protein>
    <submittedName>
        <fullName evidence="2">Uncharacterized protein</fullName>
    </submittedName>
</protein>
<evidence type="ECO:0000313" key="2">
    <source>
        <dbReference type="EMBL" id="GFS89363.1"/>
    </source>
</evidence>
<sequence length="321" mass="35469">RKTRKCKETKNIHAPSTETINPSCTYSKDIGTECSDLRNNTIPRSTGCLALSRNKKKSFKLSAHPNPSSDTLSSEKKIVSTEGMFGTRSPSLRQSYQIVKDKGISLIKDPPFIRCTEPISGINKSSTSKQKLQSKETSYSVNNPVKDINQTLKTSIPVLNESHGSDTDVYSVPHKKIRLEKTPKGIKKCSDFSEVSTSFEAIKSNSKMQSSSPKLSDCELNATNSNSVSQNNLLKTVSNSENRSKGTNKNIVLSVKRCHDGSVKLDMDLSRPFKLTLNPTNCQMSCEFDPIEYPFHNTSNSINNSNSSTVLQNESISTKET</sequence>
<feature type="compositionally biased region" description="Polar residues" evidence="1">
    <location>
        <begin position="310"/>
        <end position="321"/>
    </location>
</feature>
<dbReference type="EMBL" id="BMAW01004513">
    <property type="protein sequence ID" value="GFS89363.1"/>
    <property type="molecule type" value="Genomic_DNA"/>
</dbReference>
<feature type="compositionally biased region" description="Low complexity" evidence="1">
    <location>
        <begin position="124"/>
        <end position="138"/>
    </location>
</feature>
<dbReference type="AlphaFoldDB" id="A0A8X6N1V0"/>